<keyword evidence="3" id="KW-1185">Reference proteome</keyword>
<evidence type="ECO:0000313" key="3">
    <source>
        <dbReference type="Proteomes" id="UP000054324"/>
    </source>
</evidence>
<dbReference type="RefSeq" id="XP_009174028.1">
    <property type="nucleotide sequence ID" value="XM_009175764.1"/>
</dbReference>
<feature type="region of interest" description="Disordered" evidence="1">
    <location>
        <begin position="63"/>
        <end position="92"/>
    </location>
</feature>
<gene>
    <name evidence="2" type="ORF">T265_09634</name>
</gene>
<proteinExistence type="predicted"/>
<dbReference type="EMBL" id="KL596911">
    <property type="protein sequence ID" value="KER22209.1"/>
    <property type="molecule type" value="Genomic_DNA"/>
</dbReference>
<reference evidence="2 3" key="1">
    <citation type="submission" date="2013-11" db="EMBL/GenBank/DDBJ databases">
        <title>Opisthorchis viverrini - life in the bile duct.</title>
        <authorList>
            <person name="Young N.D."/>
            <person name="Nagarajan N."/>
            <person name="Lin S.J."/>
            <person name="Korhonen P.K."/>
            <person name="Jex A.R."/>
            <person name="Hall R.S."/>
            <person name="Safavi-Hemami H."/>
            <person name="Kaewkong W."/>
            <person name="Bertrand D."/>
            <person name="Gao S."/>
            <person name="Seet Q."/>
            <person name="Wongkham S."/>
            <person name="Teh B.T."/>
            <person name="Wongkham C."/>
            <person name="Intapan P.M."/>
            <person name="Maleewong W."/>
            <person name="Yang X."/>
            <person name="Hu M."/>
            <person name="Wang Z."/>
            <person name="Hofmann A."/>
            <person name="Sternberg P.W."/>
            <person name="Tan P."/>
            <person name="Wang J."/>
            <person name="Gasser R.B."/>
        </authorList>
    </citation>
    <scope>NUCLEOTIDE SEQUENCE [LARGE SCALE GENOMIC DNA]</scope>
</reference>
<dbReference type="CTD" id="20323802"/>
<dbReference type="GeneID" id="20323802"/>
<dbReference type="KEGG" id="ovi:T265_09634"/>
<organism evidence="2 3">
    <name type="scientific">Opisthorchis viverrini</name>
    <name type="common">Southeast Asian liver fluke</name>
    <dbReference type="NCBI Taxonomy" id="6198"/>
    <lineage>
        <taxon>Eukaryota</taxon>
        <taxon>Metazoa</taxon>
        <taxon>Spiralia</taxon>
        <taxon>Lophotrochozoa</taxon>
        <taxon>Platyhelminthes</taxon>
        <taxon>Trematoda</taxon>
        <taxon>Digenea</taxon>
        <taxon>Opisthorchiida</taxon>
        <taxon>Opisthorchiata</taxon>
        <taxon>Opisthorchiidae</taxon>
        <taxon>Opisthorchis</taxon>
    </lineage>
</organism>
<feature type="compositionally biased region" description="Polar residues" evidence="1">
    <location>
        <begin position="81"/>
        <end position="92"/>
    </location>
</feature>
<dbReference type="Proteomes" id="UP000054324">
    <property type="component" value="Unassembled WGS sequence"/>
</dbReference>
<name>A0A075A498_OPIVI</name>
<evidence type="ECO:0000313" key="2">
    <source>
        <dbReference type="EMBL" id="KER22209.1"/>
    </source>
</evidence>
<accession>A0A075A498</accession>
<evidence type="ECO:0000256" key="1">
    <source>
        <dbReference type="SAM" id="MobiDB-lite"/>
    </source>
</evidence>
<protein>
    <submittedName>
        <fullName evidence="2">Uncharacterized protein</fullName>
    </submittedName>
</protein>
<feature type="compositionally biased region" description="Basic and acidic residues" evidence="1">
    <location>
        <begin position="63"/>
        <end position="80"/>
    </location>
</feature>
<sequence length="92" mass="10646">MSAILLKHCRVEEGTSKVMHDELECSPTVNQSINTDYSQGVGQWFLQRFDELNGSAIIHRERNRSVRYTLERAHRSENNPHSESSTSKSRRD</sequence>
<dbReference type="AlphaFoldDB" id="A0A075A498"/>